<evidence type="ECO:0000256" key="5">
    <source>
        <dbReference type="ARBA" id="ARBA00023004"/>
    </source>
</evidence>
<dbReference type="InterPro" id="IPR051811">
    <property type="entry name" value="Cytochrome_c550/c551-like"/>
</dbReference>
<gene>
    <name evidence="8" type="ORF">K7G82_11830</name>
</gene>
<reference evidence="8 9" key="1">
    <citation type="submission" date="2021-08" db="EMBL/GenBank/DDBJ databases">
        <authorList>
            <person name="Tuo L."/>
        </authorList>
    </citation>
    <scope>NUCLEOTIDE SEQUENCE [LARGE SCALE GENOMIC DNA]</scope>
    <source>
        <strain evidence="8 9">JCM 31229</strain>
    </source>
</reference>
<evidence type="ECO:0000313" key="9">
    <source>
        <dbReference type="Proteomes" id="UP000706039"/>
    </source>
</evidence>
<dbReference type="RefSeq" id="WP_222990025.1">
    <property type="nucleotide sequence ID" value="NZ_JAINVV010000004.1"/>
</dbReference>
<keyword evidence="1" id="KW-0813">Transport</keyword>
<dbReference type="InterPro" id="IPR009056">
    <property type="entry name" value="Cyt_c-like_dom"/>
</dbReference>
<sequence>MLIAAAIPYAVSTAMLMRTYPLKPDHGRAGGMADRDEGKRLAKLYGCTSCHGAAFQGLRYNGDPSLVRNFAPNLTLLAARYSDTQLAQAIRQGVRPSDGRALWGMPSATFTTITDAEMGAVLAYLRSFPASGAPTPSDRPGIRARIAMIWGLLLPADQPNRDNTRHGTQQPAPDLVTIAMQRPPIDPGPAYRLGRHLARTICSECHGSDLGGDSVEGGPDLIIAGAYDLPAFRRLMRTGIPPGGRDLGIMRQTAREDLHVLTDREIDALHDYLVARAAAMP</sequence>
<keyword evidence="2 6" id="KW-0349">Heme</keyword>
<evidence type="ECO:0000313" key="8">
    <source>
        <dbReference type="EMBL" id="MBY8822988.1"/>
    </source>
</evidence>
<evidence type="ECO:0000256" key="6">
    <source>
        <dbReference type="PROSITE-ProRule" id="PRU00433"/>
    </source>
</evidence>
<dbReference type="EMBL" id="JAINVV010000004">
    <property type="protein sequence ID" value="MBY8822988.1"/>
    <property type="molecule type" value="Genomic_DNA"/>
</dbReference>
<name>A0ABS7PNX9_9SPHN</name>
<evidence type="ECO:0000256" key="1">
    <source>
        <dbReference type="ARBA" id="ARBA00022448"/>
    </source>
</evidence>
<keyword evidence="9" id="KW-1185">Reference proteome</keyword>
<keyword evidence="4" id="KW-0249">Electron transport</keyword>
<dbReference type="SUPFAM" id="SSF46626">
    <property type="entry name" value="Cytochrome c"/>
    <property type="match status" value="2"/>
</dbReference>
<dbReference type="Proteomes" id="UP000706039">
    <property type="component" value="Unassembled WGS sequence"/>
</dbReference>
<protein>
    <submittedName>
        <fullName evidence="8">Cytochrome c</fullName>
    </submittedName>
</protein>
<evidence type="ECO:0000259" key="7">
    <source>
        <dbReference type="PROSITE" id="PS51007"/>
    </source>
</evidence>
<feature type="domain" description="Cytochrome c" evidence="7">
    <location>
        <begin position="33"/>
        <end position="129"/>
    </location>
</feature>
<evidence type="ECO:0000256" key="2">
    <source>
        <dbReference type="ARBA" id="ARBA00022617"/>
    </source>
</evidence>
<keyword evidence="5 6" id="KW-0408">Iron</keyword>
<dbReference type="InterPro" id="IPR036909">
    <property type="entry name" value="Cyt_c-like_dom_sf"/>
</dbReference>
<keyword evidence="3 6" id="KW-0479">Metal-binding</keyword>
<feature type="domain" description="Cytochrome c" evidence="7">
    <location>
        <begin position="183"/>
        <end position="277"/>
    </location>
</feature>
<organism evidence="8 9">
    <name type="scientific">Sphingomonas colocasiae</name>
    <dbReference type="NCBI Taxonomy" id="1848973"/>
    <lineage>
        <taxon>Bacteria</taxon>
        <taxon>Pseudomonadati</taxon>
        <taxon>Pseudomonadota</taxon>
        <taxon>Alphaproteobacteria</taxon>
        <taxon>Sphingomonadales</taxon>
        <taxon>Sphingomonadaceae</taxon>
        <taxon>Sphingomonas</taxon>
    </lineage>
</organism>
<dbReference type="Gene3D" id="1.10.760.10">
    <property type="entry name" value="Cytochrome c-like domain"/>
    <property type="match status" value="2"/>
</dbReference>
<comment type="caution">
    <text evidence="8">The sequence shown here is derived from an EMBL/GenBank/DDBJ whole genome shotgun (WGS) entry which is preliminary data.</text>
</comment>
<evidence type="ECO:0000256" key="3">
    <source>
        <dbReference type="ARBA" id="ARBA00022723"/>
    </source>
</evidence>
<dbReference type="PANTHER" id="PTHR37823">
    <property type="entry name" value="CYTOCHROME C-553-LIKE"/>
    <property type="match status" value="1"/>
</dbReference>
<proteinExistence type="predicted"/>
<dbReference type="PROSITE" id="PS51007">
    <property type="entry name" value="CYTC"/>
    <property type="match status" value="2"/>
</dbReference>
<accession>A0ABS7PNX9</accession>
<dbReference type="PANTHER" id="PTHR37823:SF1">
    <property type="entry name" value="CYTOCHROME C-553-LIKE"/>
    <property type="match status" value="1"/>
</dbReference>
<evidence type="ECO:0000256" key="4">
    <source>
        <dbReference type="ARBA" id="ARBA00022982"/>
    </source>
</evidence>
<dbReference type="Pfam" id="PF00034">
    <property type="entry name" value="Cytochrom_C"/>
    <property type="match status" value="1"/>
</dbReference>